<evidence type="ECO:0000313" key="2">
    <source>
        <dbReference type="Proteomes" id="UP001175271"/>
    </source>
</evidence>
<gene>
    <name evidence="1" type="ORF">QR680_005786</name>
</gene>
<dbReference type="GO" id="GO:0004623">
    <property type="term" value="F:phospholipase A2 activity"/>
    <property type="evidence" value="ECO:0007669"/>
    <property type="project" value="InterPro"/>
</dbReference>
<dbReference type="InterPro" id="IPR036444">
    <property type="entry name" value="PLipase_A2_dom_sf"/>
</dbReference>
<keyword evidence="2" id="KW-1185">Reference proteome</keyword>
<dbReference type="AlphaFoldDB" id="A0AA39LWB2"/>
<dbReference type="GO" id="GO:0006644">
    <property type="term" value="P:phospholipid metabolic process"/>
    <property type="evidence" value="ECO:0007669"/>
    <property type="project" value="InterPro"/>
</dbReference>
<organism evidence="1 2">
    <name type="scientific">Steinernema hermaphroditum</name>
    <dbReference type="NCBI Taxonomy" id="289476"/>
    <lineage>
        <taxon>Eukaryota</taxon>
        <taxon>Metazoa</taxon>
        <taxon>Ecdysozoa</taxon>
        <taxon>Nematoda</taxon>
        <taxon>Chromadorea</taxon>
        <taxon>Rhabditida</taxon>
        <taxon>Tylenchina</taxon>
        <taxon>Panagrolaimomorpha</taxon>
        <taxon>Strongyloidoidea</taxon>
        <taxon>Steinernematidae</taxon>
        <taxon>Steinernema</taxon>
    </lineage>
</organism>
<proteinExistence type="predicted"/>
<name>A0AA39LWB2_9BILA</name>
<evidence type="ECO:0000313" key="1">
    <source>
        <dbReference type="EMBL" id="KAK0411695.1"/>
    </source>
</evidence>
<dbReference type="EMBL" id="JAUCMV010000003">
    <property type="protein sequence ID" value="KAK0411695.1"/>
    <property type="molecule type" value="Genomic_DNA"/>
</dbReference>
<evidence type="ECO:0008006" key="3">
    <source>
        <dbReference type="Google" id="ProtNLM"/>
    </source>
</evidence>
<dbReference type="Proteomes" id="UP001175271">
    <property type="component" value="Unassembled WGS sequence"/>
</dbReference>
<comment type="caution">
    <text evidence="1">The sequence shown here is derived from an EMBL/GenBank/DDBJ whole genome shotgun (WGS) entry which is preliminary data.</text>
</comment>
<dbReference type="InterPro" id="IPR053322">
    <property type="entry name" value="PLA2-like"/>
</dbReference>
<dbReference type="GO" id="GO:0050482">
    <property type="term" value="P:arachidonate secretion"/>
    <property type="evidence" value="ECO:0007669"/>
    <property type="project" value="InterPro"/>
</dbReference>
<reference evidence="1" key="1">
    <citation type="submission" date="2023-06" db="EMBL/GenBank/DDBJ databases">
        <title>Genomic analysis of the entomopathogenic nematode Steinernema hermaphroditum.</title>
        <authorList>
            <person name="Schwarz E.M."/>
            <person name="Heppert J.K."/>
            <person name="Baniya A."/>
            <person name="Schwartz H.T."/>
            <person name="Tan C.-H."/>
            <person name="Antoshechkin I."/>
            <person name="Sternberg P.W."/>
            <person name="Goodrich-Blair H."/>
            <person name="Dillman A.R."/>
        </authorList>
    </citation>
    <scope>NUCLEOTIDE SEQUENCE</scope>
    <source>
        <strain evidence="1">PS9179</strain>
        <tissue evidence="1">Whole animal</tissue>
    </source>
</reference>
<accession>A0AA39LWB2</accession>
<sequence>MNGNFACRSLVATGCTMVKMFGGPSYHYNCPPYPVSLEPWHCGTDSYSFSSAISRKLFGFGCRADLTAARINQCCLSHDRCYCTLSESRFNCDRTFCDCLRSVTQDDNFFCRVILMESTCFLASKFGDSPYQECSADFLSRIGLPPRAGVLGRWNRRR</sequence>
<dbReference type="SUPFAM" id="SSF48619">
    <property type="entry name" value="Phospholipase A2, PLA2"/>
    <property type="match status" value="1"/>
</dbReference>
<protein>
    <recommendedName>
        <fullName evidence="3">Phospholipase A(2)</fullName>
    </recommendedName>
</protein>
<dbReference type="PANTHER" id="PTHR34228">
    <property type="entry name" value="PROTEIN CBG09474-RELATED"/>
    <property type="match status" value="1"/>
</dbReference>